<dbReference type="GO" id="GO:0003676">
    <property type="term" value="F:nucleic acid binding"/>
    <property type="evidence" value="ECO:0007669"/>
    <property type="project" value="InterPro"/>
</dbReference>
<dbReference type="EMBL" id="JACGWJ010000006">
    <property type="protein sequence ID" value="KAL0413450.1"/>
    <property type="molecule type" value="Genomic_DNA"/>
</dbReference>
<name>A0AAW2U970_SESRA</name>
<dbReference type="InterPro" id="IPR036397">
    <property type="entry name" value="RNaseH_sf"/>
</dbReference>
<dbReference type="Gene3D" id="3.30.420.10">
    <property type="entry name" value="Ribonuclease H-like superfamily/Ribonuclease H"/>
    <property type="match status" value="1"/>
</dbReference>
<feature type="domain" description="Integrase catalytic" evidence="1">
    <location>
        <begin position="118"/>
        <end position="282"/>
    </location>
</feature>
<evidence type="ECO:0000259" key="1">
    <source>
        <dbReference type="PROSITE" id="PS50994"/>
    </source>
</evidence>
<dbReference type="InterPro" id="IPR001584">
    <property type="entry name" value="Integrase_cat-core"/>
</dbReference>
<reference evidence="2" key="2">
    <citation type="journal article" date="2024" name="Plant">
        <title>Genomic evolution and insights into agronomic trait innovations of Sesamum species.</title>
        <authorList>
            <person name="Miao H."/>
            <person name="Wang L."/>
            <person name="Qu L."/>
            <person name="Liu H."/>
            <person name="Sun Y."/>
            <person name="Le M."/>
            <person name="Wang Q."/>
            <person name="Wei S."/>
            <person name="Zheng Y."/>
            <person name="Lin W."/>
            <person name="Duan Y."/>
            <person name="Cao H."/>
            <person name="Xiong S."/>
            <person name="Wang X."/>
            <person name="Wei L."/>
            <person name="Li C."/>
            <person name="Ma Q."/>
            <person name="Ju M."/>
            <person name="Zhao R."/>
            <person name="Li G."/>
            <person name="Mu C."/>
            <person name="Tian Q."/>
            <person name="Mei H."/>
            <person name="Zhang T."/>
            <person name="Gao T."/>
            <person name="Zhang H."/>
        </authorList>
    </citation>
    <scope>NUCLEOTIDE SEQUENCE</scope>
    <source>
        <strain evidence="2">G02</strain>
    </source>
</reference>
<sequence>MDHEPLKYLKGQGNLSKRHIKWVEFIESFSYVIKYENGKENIVADALSRRYALITTLNSKLLGFESIKEMYANDSDFGFIYIACEPASFGKFYKHERYLSRENKFASVNVQFGSCLSEKLTGEVDISMDFILGLPRTSKGRDYVFVVVDRFSKMAHFIPYHKSDDATHIADLFFREIVRLHGVPRTIVSDRDAKFLSHVWSVHFATSFTPFEIVYDFNPLTPLDLVPIPVDERLNLNGKAKAELIKGLHEKVKLNIEKQTEQYAKQSNKGRKRVILEPGDWV</sequence>
<accession>A0AAW2U970</accession>
<proteinExistence type="predicted"/>
<dbReference type="AlphaFoldDB" id="A0AAW2U970"/>
<dbReference type="PANTHER" id="PTHR35046">
    <property type="entry name" value="ZINC KNUCKLE (CCHC-TYPE) FAMILY PROTEIN"/>
    <property type="match status" value="1"/>
</dbReference>
<dbReference type="PROSITE" id="PS50994">
    <property type="entry name" value="INTEGRASE"/>
    <property type="match status" value="1"/>
</dbReference>
<dbReference type="Pfam" id="PF00665">
    <property type="entry name" value="rve"/>
    <property type="match status" value="1"/>
</dbReference>
<organism evidence="2">
    <name type="scientific">Sesamum radiatum</name>
    <name type="common">Black benniseed</name>
    <dbReference type="NCBI Taxonomy" id="300843"/>
    <lineage>
        <taxon>Eukaryota</taxon>
        <taxon>Viridiplantae</taxon>
        <taxon>Streptophyta</taxon>
        <taxon>Embryophyta</taxon>
        <taxon>Tracheophyta</taxon>
        <taxon>Spermatophyta</taxon>
        <taxon>Magnoliopsida</taxon>
        <taxon>eudicotyledons</taxon>
        <taxon>Gunneridae</taxon>
        <taxon>Pentapetalae</taxon>
        <taxon>asterids</taxon>
        <taxon>lamiids</taxon>
        <taxon>Lamiales</taxon>
        <taxon>Pedaliaceae</taxon>
        <taxon>Sesamum</taxon>
    </lineage>
</organism>
<dbReference type="GO" id="GO:0015074">
    <property type="term" value="P:DNA integration"/>
    <property type="evidence" value="ECO:0007669"/>
    <property type="project" value="InterPro"/>
</dbReference>
<dbReference type="SUPFAM" id="SSF53098">
    <property type="entry name" value="Ribonuclease H-like"/>
    <property type="match status" value="1"/>
</dbReference>
<dbReference type="InterPro" id="IPR012337">
    <property type="entry name" value="RNaseH-like_sf"/>
</dbReference>
<evidence type="ECO:0000313" key="2">
    <source>
        <dbReference type="EMBL" id="KAL0413450.1"/>
    </source>
</evidence>
<comment type="caution">
    <text evidence="2">The sequence shown here is derived from an EMBL/GenBank/DDBJ whole genome shotgun (WGS) entry which is preliminary data.</text>
</comment>
<gene>
    <name evidence="2" type="ORF">Sradi_1546700</name>
</gene>
<dbReference type="PANTHER" id="PTHR35046:SF9">
    <property type="entry name" value="RNA-DIRECTED DNA POLYMERASE"/>
    <property type="match status" value="1"/>
</dbReference>
<reference evidence="2" key="1">
    <citation type="submission" date="2020-06" db="EMBL/GenBank/DDBJ databases">
        <authorList>
            <person name="Li T."/>
            <person name="Hu X."/>
            <person name="Zhang T."/>
            <person name="Song X."/>
            <person name="Zhang H."/>
            <person name="Dai N."/>
            <person name="Sheng W."/>
            <person name="Hou X."/>
            <person name="Wei L."/>
        </authorList>
    </citation>
    <scope>NUCLEOTIDE SEQUENCE</scope>
    <source>
        <strain evidence="2">G02</strain>
        <tissue evidence="2">Leaf</tissue>
    </source>
</reference>
<protein>
    <submittedName>
        <fullName evidence="2">Transposon Ty3-G Gag-Pol polyprotein</fullName>
    </submittedName>
</protein>